<dbReference type="Proteomes" id="UP001632037">
    <property type="component" value="Unassembled WGS sequence"/>
</dbReference>
<evidence type="ECO:0000313" key="1">
    <source>
        <dbReference type="EMBL" id="KAL3660413.1"/>
    </source>
</evidence>
<accession>A0ABD3F119</accession>
<comment type="caution">
    <text evidence="1">The sequence shown here is derived from an EMBL/GenBank/DDBJ whole genome shotgun (WGS) entry which is preliminary data.</text>
</comment>
<evidence type="ECO:0008006" key="3">
    <source>
        <dbReference type="Google" id="ProtNLM"/>
    </source>
</evidence>
<reference evidence="1 2" key="1">
    <citation type="submission" date="2024-09" db="EMBL/GenBank/DDBJ databases">
        <title>Genome sequencing and assembly of Phytophthora oleae, isolate VK10A, causative agent of rot of olive drupes.</title>
        <authorList>
            <person name="Conti Taguali S."/>
            <person name="Riolo M."/>
            <person name="La Spada F."/>
            <person name="Cacciola S.O."/>
            <person name="Dionisio G."/>
        </authorList>
    </citation>
    <scope>NUCLEOTIDE SEQUENCE [LARGE SCALE GENOMIC DNA]</scope>
    <source>
        <strain evidence="1 2">VK10A</strain>
    </source>
</reference>
<keyword evidence="2" id="KW-1185">Reference proteome</keyword>
<name>A0ABD3F119_9STRA</name>
<gene>
    <name evidence="1" type="ORF">V7S43_014566</name>
</gene>
<dbReference type="AlphaFoldDB" id="A0ABD3F119"/>
<dbReference type="InterPro" id="IPR029069">
    <property type="entry name" value="HotDog_dom_sf"/>
</dbReference>
<evidence type="ECO:0000313" key="2">
    <source>
        <dbReference type="Proteomes" id="UP001632037"/>
    </source>
</evidence>
<organism evidence="1 2">
    <name type="scientific">Phytophthora oleae</name>
    <dbReference type="NCBI Taxonomy" id="2107226"/>
    <lineage>
        <taxon>Eukaryota</taxon>
        <taxon>Sar</taxon>
        <taxon>Stramenopiles</taxon>
        <taxon>Oomycota</taxon>
        <taxon>Peronosporomycetes</taxon>
        <taxon>Peronosporales</taxon>
        <taxon>Peronosporaceae</taxon>
        <taxon>Phytophthora</taxon>
    </lineage>
</organism>
<dbReference type="SUPFAM" id="SSF54637">
    <property type="entry name" value="Thioesterase/thiol ester dehydrase-isomerase"/>
    <property type="match status" value="1"/>
</dbReference>
<dbReference type="EMBL" id="JBIMZQ010000041">
    <property type="protein sequence ID" value="KAL3660413.1"/>
    <property type="molecule type" value="Genomic_DNA"/>
</dbReference>
<protein>
    <recommendedName>
        <fullName evidence="3">Thioesterase domain-containing protein</fullName>
    </recommendedName>
</protein>
<dbReference type="Gene3D" id="3.10.129.10">
    <property type="entry name" value="Hotdog Thioesterase"/>
    <property type="match status" value="1"/>
</dbReference>
<proteinExistence type="predicted"/>
<sequence length="119" mass="12619">MLSTTTAASIPQAADTPSKSVVQTINGQKIVRVCDARLAYGDIVGDESLSGRLMSAGPILDLVNRFAGALAESTLFVTVDQGIATVSIDRVDIKSPIAHGDLLQIEVEVVHTGRPWSFR</sequence>